<evidence type="ECO:0000256" key="3">
    <source>
        <dbReference type="ARBA" id="ARBA00022813"/>
    </source>
</evidence>
<feature type="site" description="Cleavage; by autolysis" evidence="6">
    <location>
        <begin position="153"/>
        <end position="154"/>
    </location>
</feature>
<dbReference type="Proteomes" id="UP000007150">
    <property type="component" value="Chromosome 2"/>
</dbReference>
<keyword evidence="1" id="KW-0645">Protease</keyword>
<evidence type="ECO:0000256" key="4">
    <source>
        <dbReference type="ARBA" id="ARBA00069124"/>
    </source>
</evidence>
<name>F6F3K8_SPHCR</name>
<dbReference type="KEGG" id="sch:Sphch_3427"/>
<dbReference type="GO" id="GO:0006508">
    <property type="term" value="P:proteolysis"/>
    <property type="evidence" value="ECO:0007669"/>
    <property type="project" value="UniProtKB-KW"/>
</dbReference>
<feature type="active site" description="Nucleophile" evidence="5">
    <location>
        <position position="154"/>
    </location>
</feature>
<dbReference type="STRING" id="690566.Sphch_3427"/>
<evidence type="ECO:0000313" key="7">
    <source>
        <dbReference type="EMBL" id="AEG51020.1"/>
    </source>
</evidence>
<dbReference type="CDD" id="cd04512">
    <property type="entry name" value="Ntn_Asparaginase_2_like"/>
    <property type="match status" value="1"/>
</dbReference>
<evidence type="ECO:0000313" key="8">
    <source>
        <dbReference type="Proteomes" id="UP000007150"/>
    </source>
</evidence>
<gene>
    <name evidence="7" type="ORF">Sphch_3427</name>
</gene>
<keyword evidence="2 7" id="KW-0378">Hydrolase</keyword>
<dbReference type="EMBL" id="CP002799">
    <property type="protein sequence ID" value="AEG51020.1"/>
    <property type="molecule type" value="Genomic_DNA"/>
</dbReference>
<evidence type="ECO:0000256" key="5">
    <source>
        <dbReference type="PIRSR" id="PIRSR600246-1"/>
    </source>
</evidence>
<protein>
    <recommendedName>
        <fullName evidence="4">Isoaspartyl peptidase</fullName>
    </recommendedName>
</protein>
<dbReference type="InterPro" id="IPR000246">
    <property type="entry name" value="Peptidase_T2"/>
</dbReference>
<evidence type="ECO:0000256" key="1">
    <source>
        <dbReference type="ARBA" id="ARBA00022670"/>
    </source>
</evidence>
<dbReference type="PANTHER" id="PTHR10188:SF43">
    <property type="entry name" value="ASPARAGINASE (EUROFUNG)"/>
    <property type="match status" value="1"/>
</dbReference>
<dbReference type="GO" id="GO:0005737">
    <property type="term" value="C:cytoplasm"/>
    <property type="evidence" value="ECO:0007669"/>
    <property type="project" value="TreeGrafter"/>
</dbReference>
<dbReference type="FunFam" id="3.60.20.30:FF:000001">
    <property type="entry name" value="Isoaspartyl peptidase/L-asparaginase"/>
    <property type="match status" value="1"/>
</dbReference>
<organism evidence="7 8">
    <name type="scientific">Sphingobium chlorophenolicum L-1</name>
    <dbReference type="NCBI Taxonomy" id="690566"/>
    <lineage>
        <taxon>Bacteria</taxon>
        <taxon>Pseudomonadati</taxon>
        <taxon>Pseudomonadota</taxon>
        <taxon>Alphaproteobacteria</taxon>
        <taxon>Sphingomonadales</taxon>
        <taxon>Sphingomonadaceae</taxon>
        <taxon>Sphingobium</taxon>
    </lineage>
</organism>
<dbReference type="AlphaFoldDB" id="F6F3K8"/>
<dbReference type="HOGENOM" id="CLU_021603_1_0_5"/>
<keyword evidence="3" id="KW-0068">Autocatalytic cleavage</keyword>
<accession>F6F3K8</accession>
<dbReference type="RefSeq" id="WP_013849250.1">
    <property type="nucleotide sequence ID" value="NC_015594.1"/>
</dbReference>
<reference evidence="7 8" key="1">
    <citation type="submission" date="2011-05" db="EMBL/GenBank/DDBJ databases">
        <title>Complete sequence of chromosome 2 of Sphingobium chlorophenolicum L-1.</title>
        <authorList>
            <consortium name="US DOE Joint Genome Institute"/>
            <person name="Lucas S."/>
            <person name="Han J."/>
            <person name="Lapidus A."/>
            <person name="Cheng J.-F."/>
            <person name="Goodwin L."/>
            <person name="Pitluck S."/>
            <person name="Peters L."/>
            <person name="Daligault H."/>
            <person name="Han C."/>
            <person name="Tapia R."/>
            <person name="Land M."/>
            <person name="Hauser L."/>
            <person name="Kyrpides N."/>
            <person name="Ivanova N."/>
            <person name="Pagani I."/>
            <person name="Turner P."/>
            <person name="Copley S."/>
            <person name="Woyke T."/>
        </authorList>
    </citation>
    <scope>NUCLEOTIDE SEQUENCE [LARGE SCALE GENOMIC DNA]</scope>
    <source>
        <strain evidence="7 8">L-1</strain>
    </source>
</reference>
<evidence type="ECO:0000256" key="2">
    <source>
        <dbReference type="ARBA" id="ARBA00022801"/>
    </source>
</evidence>
<keyword evidence="8" id="KW-1185">Reference proteome</keyword>
<proteinExistence type="predicted"/>
<dbReference type="PANTHER" id="PTHR10188">
    <property type="entry name" value="L-ASPARAGINASE"/>
    <property type="match status" value="1"/>
</dbReference>
<dbReference type="Pfam" id="PF01112">
    <property type="entry name" value="Asparaginase_2"/>
    <property type="match status" value="2"/>
</dbReference>
<sequence>MHDWAIIVHGGAKTIDPALHARNRGGCRAAAAAGATVLRYGGCAVAAVEAAIRVLEDDDIFNAGFGSVLNADGEVEMDAAIMDGRDLSVGGVTGVRRIRNPIAAARMILPARPVLLAAEGAERFVAGQGMALCDPAGMIAPGRMASEYAKAHDTVGCVAIDAQGHVASGTSTGGLPGKHPGRIGDSPLPGCGLYADDGVGGVSLSGDGEMIIRATVAAHIMRALRSQPPCAAAGTGLDEMARVGGDAGAILIDRRGRFGIAHNSDHFAVGLHAARLAEPLGAVHRRELERPELEGLLDG</sequence>
<dbReference type="GO" id="GO:0008233">
    <property type="term" value="F:peptidase activity"/>
    <property type="evidence" value="ECO:0007669"/>
    <property type="project" value="UniProtKB-KW"/>
</dbReference>
<dbReference type="InterPro" id="IPR029055">
    <property type="entry name" value="Ntn_hydrolases_N"/>
</dbReference>
<dbReference type="Gene3D" id="3.60.20.30">
    <property type="entry name" value="(Glycosyl)asparaginase"/>
    <property type="match status" value="1"/>
</dbReference>
<dbReference type="SUPFAM" id="SSF56235">
    <property type="entry name" value="N-terminal nucleophile aminohydrolases (Ntn hydrolases)"/>
    <property type="match status" value="1"/>
</dbReference>
<evidence type="ECO:0000256" key="6">
    <source>
        <dbReference type="PIRSR" id="PIRSR600246-3"/>
    </source>
</evidence>